<evidence type="ECO:0000256" key="9">
    <source>
        <dbReference type="RuleBase" id="RU003357"/>
    </source>
</evidence>
<feature type="chain" id="PRO_5012816125" evidence="11">
    <location>
        <begin position="37"/>
        <end position="1070"/>
    </location>
</feature>
<evidence type="ECO:0000256" key="5">
    <source>
        <dbReference type="ARBA" id="ARBA00023077"/>
    </source>
</evidence>
<dbReference type="NCBIfam" id="TIGR04057">
    <property type="entry name" value="SusC_RagA_signa"/>
    <property type="match status" value="1"/>
</dbReference>
<protein>
    <submittedName>
        <fullName evidence="14">TonB-linked outer membrane protein, SusC/RagA family</fullName>
    </submittedName>
</protein>
<dbReference type="PROSITE" id="PS52016">
    <property type="entry name" value="TONB_DEPENDENT_REC_3"/>
    <property type="match status" value="1"/>
</dbReference>
<dbReference type="FunFam" id="2.60.40.1120:FF:000003">
    <property type="entry name" value="Outer membrane protein Omp121"/>
    <property type="match status" value="1"/>
</dbReference>
<feature type="domain" description="TonB-dependent receptor-like beta-barrel" evidence="12">
    <location>
        <begin position="430"/>
        <end position="1019"/>
    </location>
</feature>
<dbReference type="Pfam" id="PF07715">
    <property type="entry name" value="Plug"/>
    <property type="match status" value="1"/>
</dbReference>
<dbReference type="Pfam" id="PF00593">
    <property type="entry name" value="TonB_dep_Rec_b-barrel"/>
    <property type="match status" value="1"/>
</dbReference>
<keyword evidence="4 8" id="KW-0812">Transmembrane</keyword>
<keyword evidence="11" id="KW-0732">Signal</keyword>
<dbReference type="InterPro" id="IPR039426">
    <property type="entry name" value="TonB-dep_rcpt-like"/>
</dbReference>
<evidence type="ECO:0000313" key="14">
    <source>
        <dbReference type="EMBL" id="SHH54449.1"/>
    </source>
</evidence>
<dbReference type="RefSeq" id="WP_073138045.1">
    <property type="nucleotide sequence ID" value="NZ_FQWQ01000003.1"/>
</dbReference>
<evidence type="ECO:0000256" key="1">
    <source>
        <dbReference type="ARBA" id="ARBA00004571"/>
    </source>
</evidence>
<evidence type="ECO:0000256" key="3">
    <source>
        <dbReference type="ARBA" id="ARBA00022452"/>
    </source>
</evidence>
<dbReference type="Proteomes" id="UP000184212">
    <property type="component" value="Unassembled WGS sequence"/>
</dbReference>
<dbReference type="Gene3D" id="2.60.40.1120">
    <property type="entry name" value="Carboxypeptidase-like, regulatory domain"/>
    <property type="match status" value="1"/>
</dbReference>
<evidence type="ECO:0000256" key="7">
    <source>
        <dbReference type="ARBA" id="ARBA00023237"/>
    </source>
</evidence>
<dbReference type="InterPro" id="IPR008969">
    <property type="entry name" value="CarboxyPept-like_regulatory"/>
</dbReference>
<dbReference type="InterPro" id="IPR023997">
    <property type="entry name" value="TonB-dep_OMP_SusC/RagA_CS"/>
</dbReference>
<name>A0A1M5TUS0_9BACT</name>
<dbReference type="InterPro" id="IPR023996">
    <property type="entry name" value="TonB-dep_OMP_SusC/RagA"/>
</dbReference>
<keyword evidence="7 8" id="KW-0998">Cell outer membrane</keyword>
<organism evidence="14 15">
    <name type="scientific">Chryseolinea serpens</name>
    <dbReference type="NCBI Taxonomy" id="947013"/>
    <lineage>
        <taxon>Bacteria</taxon>
        <taxon>Pseudomonadati</taxon>
        <taxon>Bacteroidota</taxon>
        <taxon>Cytophagia</taxon>
        <taxon>Cytophagales</taxon>
        <taxon>Fulvivirgaceae</taxon>
        <taxon>Chryseolinea</taxon>
    </lineage>
</organism>
<sequence length="1070" mass="116761">MSEIYSNFSSLRRLLRLKFKLLPLLSAALILCHVNANTVEAKSSLVFQELSVSGQVLDDTNAPIPGVNVVVKGTTNGATTDADGKYRITLANGNATLIFSFIGYVTQEIAVGDRTAINVSLVADVSTLTEIVVVGYGTQTKSSVTGAISSVNSKEISALPVPSVSAALQGRVPGVMVTNNGGPGTSAIVRIRGIGSITQNADPLYVVDGFPAPNFNLNSVDTKDIESVEILKDAAATAVYGSRAANGVVIITTKSGSKDQKVHVDIEAYTGTQSAWKKLDLLNRDQYLSYGTALATGAGGNPPSRFSNMNQPIYAGTTQTFAQTNTDWQDEMFRAAPISQVQASVSGSTEKTKMYMSFGRFKQDGIMLGTSFDRYNGRLSVETKINNRITIGENLQVTQSNNQNQLESGGRTMVMHMLRSVPYITVHNPNNPGGYNGTTSADGSDPENPVRLAQMDIRKNHNLYILSNTFLQFKITDALKYKFTFGVNSSQDRALQNDPIFSDGGYQGRTTHNLTDNRNSYYSLYYSNQLTYDKTFGAHGINAVVVAERQDEKNNYLNTSGKLATNDINNLTGGTNLTVDNQSWEMFLLSFLGRVNYDYKGKYLLSVSMRRDGFSGFAPDHKWGNFPGASVGWKLSEEGFMQGIPQVSDLKLRASYGKVGAKPNSAYSYVSPIYTNTFYPFNNALQQGSYYDKLPNPNYGWEISTMKNIGLDLGMFNNQLTFTAEYFIKDTDHLILGTSPPVSTGIQVATDLNAAKMKNSGVELTLGYNKVAKDFTFNASGNVSIIKNEIQALYTANQAFFAGGSQDYGAGNITRTIAGSSIQHFYLSETNGMFQNEGEIVNGEGKPTQDNLVLPVMADGTVDLAKWRDPANSGKYTRPGDIRFTGKMKDMGSFLPKFTYGLNLSATFKGFDMTMFIQGVHGNKIYNGTRVITEGMQRLFNSGTEVMNAWTPGNTNTNVPRAVSGDPNSNARPSDRFLEDGSYLRIKNLNIGYTLPASLLGFTNGAIKKFRIYVTAQNLVTVTKYKGYDPEVGNRNINNFGDNNRFLVNGIDYGQFPQPRTFIGGVQLGF</sequence>
<dbReference type="SUPFAM" id="SSF56935">
    <property type="entry name" value="Porins"/>
    <property type="match status" value="1"/>
</dbReference>
<keyword evidence="15" id="KW-1185">Reference proteome</keyword>
<evidence type="ECO:0000256" key="6">
    <source>
        <dbReference type="ARBA" id="ARBA00023136"/>
    </source>
</evidence>
<dbReference type="EMBL" id="FQWQ01000003">
    <property type="protein sequence ID" value="SHH54449.1"/>
    <property type="molecule type" value="Genomic_DNA"/>
</dbReference>
<dbReference type="InterPro" id="IPR037066">
    <property type="entry name" value="Plug_dom_sf"/>
</dbReference>
<evidence type="ECO:0000313" key="15">
    <source>
        <dbReference type="Proteomes" id="UP000184212"/>
    </source>
</evidence>
<keyword evidence="5 9" id="KW-0798">TonB box</keyword>
<dbReference type="Gene3D" id="2.40.170.20">
    <property type="entry name" value="TonB-dependent receptor, beta-barrel domain"/>
    <property type="match status" value="1"/>
</dbReference>
<accession>A0A1M5TUS0</accession>
<feature type="domain" description="TonB-dependent receptor plug" evidence="13">
    <location>
        <begin position="141"/>
        <end position="248"/>
    </location>
</feature>
<keyword evidence="2 8" id="KW-0813">Transport</keyword>
<dbReference type="OrthoDB" id="9768177at2"/>
<evidence type="ECO:0000256" key="11">
    <source>
        <dbReference type="SAM" id="SignalP"/>
    </source>
</evidence>
<comment type="subcellular location">
    <subcellularLocation>
        <location evidence="1 8">Cell outer membrane</location>
        <topology evidence="1 8">Multi-pass membrane protein</topology>
    </subcellularLocation>
</comment>
<evidence type="ECO:0000259" key="13">
    <source>
        <dbReference type="Pfam" id="PF07715"/>
    </source>
</evidence>
<evidence type="ECO:0000256" key="4">
    <source>
        <dbReference type="ARBA" id="ARBA00022692"/>
    </source>
</evidence>
<evidence type="ECO:0000256" key="2">
    <source>
        <dbReference type="ARBA" id="ARBA00022448"/>
    </source>
</evidence>
<dbReference type="AlphaFoldDB" id="A0A1M5TUS0"/>
<keyword evidence="3 8" id="KW-1134">Transmembrane beta strand</keyword>
<reference evidence="14 15" key="1">
    <citation type="submission" date="2016-11" db="EMBL/GenBank/DDBJ databases">
        <authorList>
            <person name="Jaros S."/>
            <person name="Januszkiewicz K."/>
            <person name="Wedrychowicz H."/>
        </authorList>
    </citation>
    <scope>NUCLEOTIDE SEQUENCE [LARGE SCALE GENOMIC DNA]</scope>
    <source>
        <strain evidence="14 15">DSM 24574</strain>
    </source>
</reference>
<dbReference type="InterPro" id="IPR000531">
    <property type="entry name" value="Beta-barrel_TonB"/>
</dbReference>
<dbReference type="InterPro" id="IPR036942">
    <property type="entry name" value="Beta-barrel_TonB_sf"/>
</dbReference>
<dbReference type="Pfam" id="PF13715">
    <property type="entry name" value="CarbopepD_reg_2"/>
    <property type="match status" value="1"/>
</dbReference>
<dbReference type="NCBIfam" id="TIGR04056">
    <property type="entry name" value="OMP_RagA_SusC"/>
    <property type="match status" value="1"/>
</dbReference>
<dbReference type="Gene3D" id="2.170.130.10">
    <property type="entry name" value="TonB-dependent receptor, plug domain"/>
    <property type="match status" value="1"/>
</dbReference>
<comment type="similarity">
    <text evidence="8 9">Belongs to the TonB-dependent receptor family.</text>
</comment>
<dbReference type="SUPFAM" id="SSF49464">
    <property type="entry name" value="Carboxypeptidase regulatory domain-like"/>
    <property type="match status" value="1"/>
</dbReference>
<dbReference type="InterPro" id="IPR012910">
    <property type="entry name" value="Plug_dom"/>
</dbReference>
<keyword evidence="6 8" id="KW-0472">Membrane</keyword>
<evidence type="ECO:0000256" key="8">
    <source>
        <dbReference type="PROSITE-ProRule" id="PRU01360"/>
    </source>
</evidence>
<evidence type="ECO:0000259" key="12">
    <source>
        <dbReference type="Pfam" id="PF00593"/>
    </source>
</evidence>
<evidence type="ECO:0000256" key="10">
    <source>
        <dbReference type="SAM" id="MobiDB-lite"/>
    </source>
</evidence>
<feature type="signal peptide" evidence="11">
    <location>
        <begin position="1"/>
        <end position="36"/>
    </location>
</feature>
<gene>
    <name evidence="14" type="ORF">SAMN04488109_4284</name>
</gene>
<feature type="region of interest" description="Disordered" evidence="10">
    <location>
        <begin position="952"/>
        <end position="974"/>
    </location>
</feature>
<proteinExistence type="inferred from homology"/>
<dbReference type="GO" id="GO:0009279">
    <property type="term" value="C:cell outer membrane"/>
    <property type="evidence" value="ECO:0007669"/>
    <property type="project" value="UniProtKB-SubCell"/>
</dbReference>
<dbReference type="STRING" id="947013.SAMN04488109_4284"/>